<name>A0ABR2RUZ1_9ROSI</name>
<feature type="compositionally biased region" description="Basic and acidic residues" evidence="1">
    <location>
        <begin position="41"/>
        <end position="64"/>
    </location>
</feature>
<evidence type="ECO:0000256" key="1">
    <source>
        <dbReference type="SAM" id="MobiDB-lite"/>
    </source>
</evidence>
<dbReference type="EMBL" id="JBBPBN010000020">
    <property type="protein sequence ID" value="KAK9016685.1"/>
    <property type="molecule type" value="Genomic_DNA"/>
</dbReference>
<evidence type="ECO:0000313" key="3">
    <source>
        <dbReference type="Proteomes" id="UP001396334"/>
    </source>
</evidence>
<accession>A0ABR2RUZ1</accession>
<evidence type="ECO:0000313" key="2">
    <source>
        <dbReference type="EMBL" id="KAK9016685.1"/>
    </source>
</evidence>
<reference evidence="2 3" key="1">
    <citation type="journal article" date="2024" name="G3 (Bethesda)">
        <title>Genome assembly of Hibiscus sabdariffa L. provides insights into metabolisms of medicinal natural products.</title>
        <authorList>
            <person name="Kim T."/>
        </authorList>
    </citation>
    <scope>NUCLEOTIDE SEQUENCE [LARGE SCALE GENOMIC DNA]</scope>
    <source>
        <strain evidence="2">TK-2024</strain>
        <tissue evidence="2">Old leaves</tissue>
    </source>
</reference>
<feature type="region of interest" description="Disordered" evidence="1">
    <location>
        <begin position="33"/>
        <end position="76"/>
    </location>
</feature>
<feature type="region of interest" description="Disordered" evidence="1">
    <location>
        <begin position="140"/>
        <end position="160"/>
    </location>
</feature>
<dbReference type="Proteomes" id="UP001396334">
    <property type="component" value="Unassembled WGS sequence"/>
</dbReference>
<keyword evidence="3" id="KW-1185">Reference proteome</keyword>
<feature type="compositionally biased region" description="Acidic residues" evidence="1">
    <location>
        <begin position="142"/>
        <end position="151"/>
    </location>
</feature>
<comment type="caution">
    <text evidence="2">The sequence shown here is derived from an EMBL/GenBank/DDBJ whole genome shotgun (WGS) entry which is preliminary data.</text>
</comment>
<gene>
    <name evidence="2" type="ORF">V6N11_079180</name>
</gene>
<proteinExistence type="predicted"/>
<organism evidence="2 3">
    <name type="scientific">Hibiscus sabdariffa</name>
    <name type="common">roselle</name>
    <dbReference type="NCBI Taxonomy" id="183260"/>
    <lineage>
        <taxon>Eukaryota</taxon>
        <taxon>Viridiplantae</taxon>
        <taxon>Streptophyta</taxon>
        <taxon>Embryophyta</taxon>
        <taxon>Tracheophyta</taxon>
        <taxon>Spermatophyta</taxon>
        <taxon>Magnoliopsida</taxon>
        <taxon>eudicotyledons</taxon>
        <taxon>Gunneridae</taxon>
        <taxon>Pentapetalae</taxon>
        <taxon>rosids</taxon>
        <taxon>malvids</taxon>
        <taxon>Malvales</taxon>
        <taxon>Malvaceae</taxon>
        <taxon>Malvoideae</taxon>
        <taxon>Hibiscus</taxon>
    </lineage>
</organism>
<protein>
    <submittedName>
        <fullName evidence="2">Uncharacterized protein</fullName>
    </submittedName>
</protein>
<sequence>MRKPLDRISGEINKPKLRGDICLKKPSRILSMSQYDNNNVESEKGNAKKESSKKEINESGEHGGMRCQFPGSGNQGEIKPLFQQQFNVASSQLHNLRAKSEKIKEVNCVLKGKQSVNYDTAYSQDVANFVRVSVSVDHNNDMETDQVNEDSELAHSDGSK</sequence>